<dbReference type="PROSITE" id="PS51733">
    <property type="entry name" value="BPL_LPL_CATALYTIC"/>
    <property type="match status" value="1"/>
</dbReference>
<dbReference type="InterPro" id="IPR004143">
    <property type="entry name" value="BPL_LPL_catalytic"/>
</dbReference>
<evidence type="ECO:0000259" key="1">
    <source>
        <dbReference type="PROSITE" id="PS51733"/>
    </source>
</evidence>
<dbReference type="InterPro" id="IPR050664">
    <property type="entry name" value="Octanoyltrans_LipM/LipL"/>
</dbReference>
<name>A0ABW3NFY9_9BACI</name>
<dbReference type="Pfam" id="PF21948">
    <property type="entry name" value="LplA-B_cat"/>
    <property type="match status" value="1"/>
</dbReference>
<dbReference type="PANTHER" id="PTHR43679:SF2">
    <property type="entry name" value="OCTANOYL-[GCVH]:PROTEIN N-OCTANOYLTRANSFERASE"/>
    <property type="match status" value="1"/>
</dbReference>
<keyword evidence="3" id="KW-1185">Reference proteome</keyword>
<gene>
    <name evidence="2" type="ORF">ACFQ19_10950</name>
</gene>
<dbReference type="SUPFAM" id="SSF55681">
    <property type="entry name" value="Class II aaRS and biotin synthetases"/>
    <property type="match status" value="1"/>
</dbReference>
<keyword evidence="2" id="KW-0436">Ligase</keyword>
<protein>
    <submittedName>
        <fullName evidence="2">Biotin/lipoate A/B protein ligase family protein</fullName>
    </submittedName>
</protein>
<evidence type="ECO:0000313" key="2">
    <source>
        <dbReference type="EMBL" id="MFD1066541.1"/>
    </source>
</evidence>
<dbReference type="GO" id="GO:0016874">
    <property type="term" value="F:ligase activity"/>
    <property type="evidence" value="ECO:0007669"/>
    <property type="project" value="UniProtKB-KW"/>
</dbReference>
<evidence type="ECO:0000313" key="3">
    <source>
        <dbReference type="Proteomes" id="UP001597041"/>
    </source>
</evidence>
<organism evidence="2 3">
    <name type="scientific">Oceanobacillus locisalsi</name>
    <dbReference type="NCBI Taxonomy" id="546107"/>
    <lineage>
        <taxon>Bacteria</taxon>
        <taxon>Bacillati</taxon>
        <taxon>Bacillota</taxon>
        <taxon>Bacilli</taxon>
        <taxon>Bacillales</taxon>
        <taxon>Bacillaceae</taxon>
        <taxon>Oceanobacillus</taxon>
    </lineage>
</organism>
<feature type="domain" description="BPL/LPL catalytic" evidence="1">
    <location>
        <begin position="32"/>
        <end position="242"/>
    </location>
</feature>
<sequence length="272" mass="30916">MTETWYFLDTGKQTPAYNMAVDECLLQWHSQGKIPPVLRFYEWLPAGLSVGYFQKTKNRIDLQAVEKHGFQLVRRLTGGRAVLHDKELTYSVIISEQHPRMPKSVKDAYLTLSKGLLDGYRNLGIAADFAVPEEKAASSQSAVCFEEPSWYELVIDNKKAAGSAQTRKQGVILQHGSIPLSVDKDTLYDLFIYRNEKVKQRARAGFDDKAISIDEAAGREVSLEETKAALKDGFQTGLDIELETFTLSDEQEQEIHELMYSKYVTDEWNHSR</sequence>
<dbReference type="PANTHER" id="PTHR43679">
    <property type="entry name" value="OCTANOYLTRANSFERASE LIPM-RELATED"/>
    <property type="match status" value="1"/>
</dbReference>
<dbReference type="EMBL" id="JBHTKK010000012">
    <property type="protein sequence ID" value="MFD1066541.1"/>
    <property type="molecule type" value="Genomic_DNA"/>
</dbReference>
<reference evidence="3" key="1">
    <citation type="journal article" date="2019" name="Int. J. Syst. Evol. Microbiol.">
        <title>The Global Catalogue of Microorganisms (GCM) 10K type strain sequencing project: providing services to taxonomists for standard genome sequencing and annotation.</title>
        <authorList>
            <consortium name="The Broad Institute Genomics Platform"/>
            <consortium name="The Broad Institute Genome Sequencing Center for Infectious Disease"/>
            <person name="Wu L."/>
            <person name="Ma J."/>
        </authorList>
    </citation>
    <scope>NUCLEOTIDE SEQUENCE [LARGE SCALE GENOMIC DNA]</scope>
    <source>
        <strain evidence="3">CCUG 56608</strain>
    </source>
</reference>
<dbReference type="InterPro" id="IPR045864">
    <property type="entry name" value="aa-tRNA-synth_II/BPL/LPL"/>
</dbReference>
<dbReference type="Gene3D" id="3.30.930.10">
    <property type="entry name" value="Bira Bifunctional Protein, Domain 2"/>
    <property type="match status" value="1"/>
</dbReference>
<dbReference type="RefSeq" id="WP_379592122.1">
    <property type="nucleotide sequence ID" value="NZ_JBHTKK010000012.1"/>
</dbReference>
<proteinExistence type="predicted"/>
<comment type="caution">
    <text evidence="2">The sequence shown here is derived from an EMBL/GenBank/DDBJ whole genome shotgun (WGS) entry which is preliminary data.</text>
</comment>
<dbReference type="CDD" id="cd16443">
    <property type="entry name" value="LplA"/>
    <property type="match status" value="1"/>
</dbReference>
<accession>A0ABW3NFY9</accession>
<dbReference type="Proteomes" id="UP001597041">
    <property type="component" value="Unassembled WGS sequence"/>
</dbReference>